<proteinExistence type="predicted"/>
<organism evidence="1 2">
    <name type="scientific">Aristaeella hokkaidonensis</name>
    <dbReference type="NCBI Taxonomy" id="3046382"/>
    <lineage>
        <taxon>Bacteria</taxon>
        <taxon>Bacillati</taxon>
        <taxon>Bacillota</taxon>
        <taxon>Clostridia</taxon>
        <taxon>Eubacteriales</taxon>
        <taxon>Aristaeellaceae</taxon>
        <taxon>Aristaeella</taxon>
    </lineage>
</organism>
<evidence type="ECO:0000313" key="1">
    <source>
        <dbReference type="EMBL" id="QUC65785.1"/>
    </source>
</evidence>
<gene>
    <name evidence="1" type="ORF">JYE49_07770</name>
</gene>
<reference evidence="1" key="1">
    <citation type="submission" date="2021-01" db="EMBL/GenBank/DDBJ databases">
        <title>Complete genome sequence of Clostridiales bacterium R-7.</title>
        <authorList>
            <person name="Mahoney-Kurpe S.C."/>
            <person name="Palevich N."/>
            <person name="Koike S."/>
            <person name="Moon C.D."/>
            <person name="Attwood G.T."/>
        </authorList>
    </citation>
    <scope>NUCLEOTIDE SEQUENCE</scope>
    <source>
        <strain evidence="1">R-7</strain>
    </source>
</reference>
<dbReference type="EMBL" id="CP068393">
    <property type="protein sequence ID" value="QUC65785.1"/>
    <property type="molecule type" value="Genomic_DNA"/>
</dbReference>
<evidence type="ECO:0000313" key="2">
    <source>
        <dbReference type="Proteomes" id="UP000682782"/>
    </source>
</evidence>
<name>A0AC61MUA4_9FIRM</name>
<keyword evidence="2" id="KW-1185">Reference proteome</keyword>
<accession>A0AC61MUA4</accession>
<dbReference type="Proteomes" id="UP000682782">
    <property type="component" value="Chromosome"/>
</dbReference>
<sequence length="264" mass="28972">MKEKTKMKKLVAVLMALFMLTASAAMAETALEEIQARGTLTIAMEGAWQPWTYHDESGTLTGFDVEVGALIAEGLGVTPEYMETAWDGILAGVDSGRFDIACNGVGYTEKRAESYNFSTPYVYTEMVLVVRADNEDIKSLDDLKGKKTANSPNSTYAMRSEAAGAEVVYVDTLGETMEMLQQGRVEATLNAKDSVDAYLAEHPEAQIKVVLSVAGEPVAIPMQKGERTETLMEEINRILEEARQNGKLAELSNKYFGRDLTKEE</sequence>
<protein>
    <submittedName>
        <fullName evidence="1">Transporter substrate-binding domain-containing protein</fullName>
    </submittedName>
</protein>